<keyword evidence="1" id="KW-1133">Transmembrane helix</keyword>
<reference evidence="3" key="1">
    <citation type="submission" date="2020-08" db="EMBL/GenBank/DDBJ databases">
        <title>Genome public.</title>
        <authorList>
            <person name="Liu C."/>
            <person name="Sun Q."/>
        </authorList>
    </citation>
    <scope>NUCLEOTIDE SEQUENCE</scope>
    <source>
        <strain evidence="3">BX15</strain>
    </source>
</reference>
<evidence type="ECO:0000256" key="2">
    <source>
        <dbReference type="SAM" id="SignalP"/>
    </source>
</evidence>
<dbReference type="EMBL" id="JACOQI010000001">
    <property type="protein sequence ID" value="MBC5769017.1"/>
    <property type="molecule type" value="Genomic_DNA"/>
</dbReference>
<feature type="signal peptide" evidence="2">
    <location>
        <begin position="1"/>
        <end position="15"/>
    </location>
</feature>
<evidence type="ECO:0000313" key="4">
    <source>
        <dbReference type="Proteomes" id="UP000620327"/>
    </source>
</evidence>
<dbReference type="AlphaFoldDB" id="A0A923ME32"/>
<feature type="chain" id="PRO_5038779227" evidence="2">
    <location>
        <begin position="16"/>
        <end position="214"/>
    </location>
</feature>
<keyword evidence="2" id="KW-0732">Signal</keyword>
<proteinExistence type="predicted"/>
<gene>
    <name evidence="3" type="ORF">H8Z83_01460</name>
</gene>
<evidence type="ECO:0000256" key="1">
    <source>
        <dbReference type="SAM" id="Phobius"/>
    </source>
</evidence>
<feature type="transmembrane region" description="Helical" evidence="1">
    <location>
        <begin position="135"/>
        <end position="156"/>
    </location>
</feature>
<name>A0A923ME32_9FIRM</name>
<sequence length="214" mass="23489">MIPVLIVLGSAAASAAGLFVGAAATAAAHEVVQESKDELNAINADMQKMTEDANSAIASCKETYSVSMEKFDDARTNAYLSVLPEFTQVMSNIKHTEMGGDITLTQKLSEVDNAVVSCQSNFEYYNQFWSKTGTAFFTTALFGGIGVGLAVFGGLVSNIRLSYKIDEAFDKRNQLKLQIEEINRQCTKVNLIMQGVILAMYNHFARWRNRYGIV</sequence>
<dbReference type="Proteomes" id="UP000620327">
    <property type="component" value="Unassembled WGS sequence"/>
</dbReference>
<organism evidence="3 4">
    <name type="scientific">Dysosmobacter segnis</name>
    <dbReference type="NCBI Taxonomy" id="2763042"/>
    <lineage>
        <taxon>Bacteria</taxon>
        <taxon>Bacillati</taxon>
        <taxon>Bacillota</taxon>
        <taxon>Clostridia</taxon>
        <taxon>Eubacteriales</taxon>
        <taxon>Oscillospiraceae</taxon>
        <taxon>Dysosmobacter</taxon>
    </lineage>
</organism>
<evidence type="ECO:0000313" key="3">
    <source>
        <dbReference type="EMBL" id="MBC5769017.1"/>
    </source>
</evidence>
<comment type="caution">
    <text evidence="3">The sequence shown here is derived from an EMBL/GenBank/DDBJ whole genome shotgun (WGS) entry which is preliminary data.</text>
</comment>
<keyword evidence="1" id="KW-0812">Transmembrane</keyword>
<keyword evidence="4" id="KW-1185">Reference proteome</keyword>
<protein>
    <submittedName>
        <fullName evidence="3">Uncharacterized protein</fullName>
    </submittedName>
</protein>
<keyword evidence="1" id="KW-0472">Membrane</keyword>
<accession>A0A923ME32</accession>
<dbReference type="RefSeq" id="WP_187013409.1">
    <property type="nucleotide sequence ID" value="NZ_JACOQI010000001.1"/>
</dbReference>